<name>A0A7S2LM96_9STRA</name>
<protein>
    <recommendedName>
        <fullName evidence="2">Gamma-glutamylcyclotransferase</fullName>
    </recommendedName>
</protein>
<organism evidence="1">
    <name type="scientific">Skeletonema marinoi</name>
    <dbReference type="NCBI Taxonomy" id="267567"/>
    <lineage>
        <taxon>Eukaryota</taxon>
        <taxon>Sar</taxon>
        <taxon>Stramenopiles</taxon>
        <taxon>Ochrophyta</taxon>
        <taxon>Bacillariophyta</taxon>
        <taxon>Coscinodiscophyceae</taxon>
        <taxon>Thalassiosirophycidae</taxon>
        <taxon>Thalassiosirales</taxon>
        <taxon>Skeletonemataceae</taxon>
        <taxon>Skeletonema</taxon>
        <taxon>Skeletonema marinoi-dohrnii complex</taxon>
    </lineage>
</organism>
<dbReference type="PANTHER" id="PTHR35748:SF1">
    <property type="entry name" value="OS05G0358400 PROTEIN"/>
    <property type="match status" value="1"/>
</dbReference>
<dbReference type="AlphaFoldDB" id="A0A7S2LM96"/>
<dbReference type="EMBL" id="HBGZ01018097">
    <property type="protein sequence ID" value="CAD9608850.1"/>
    <property type="molecule type" value="Transcribed_RNA"/>
</dbReference>
<reference evidence="1" key="1">
    <citation type="submission" date="2021-01" db="EMBL/GenBank/DDBJ databases">
        <authorList>
            <person name="Corre E."/>
            <person name="Pelletier E."/>
            <person name="Niang G."/>
            <person name="Scheremetjew M."/>
            <person name="Finn R."/>
            <person name="Kale V."/>
            <person name="Holt S."/>
            <person name="Cochrane G."/>
            <person name="Meng A."/>
            <person name="Brown T."/>
            <person name="Cohen L."/>
        </authorList>
    </citation>
    <scope>NUCLEOTIDE SEQUENCE</scope>
    <source>
        <strain evidence="1">SM1012Den-03</strain>
    </source>
</reference>
<accession>A0A7S2LM96</accession>
<dbReference type="PANTHER" id="PTHR35748">
    <property type="entry name" value="OS05G0358400 PROTEIN"/>
    <property type="match status" value="1"/>
</dbReference>
<evidence type="ECO:0008006" key="2">
    <source>
        <dbReference type="Google" id="ProtNLM"/>
    </source>
</evidence>
<sequence>MKRNIIASLLSSAAVIVTGFSSHTLPIGLHIKTTLISRMATADEAADAGDDHITILGFGSLLSEKSSRTTFPTLKNFRLGRVLDHRRTFAHPASIFFQRNIANLETLEISSLSVEYKEGCSMVCSVFEVPNEGLSAADAPGDTFIPSQKFLEREEEFEITRVRYEELETSSSSGKQEIKEGVICRRSTDEAYIARWGQERFQKNYLDYGIKTIWGWNEGIRPCPVYLRHCILAAWSCDSEENWSKDGIGGICYNSFLDETVMVDRATSIREYIDQYPEVMNTEPPDNLKERYSG</sequence>
<evidence type="ECO:0000313" key="1">
    <source>
        <dbReference type="EMBL" id="CAD9608850.1"/>
    </source>
</evidence>
<gene>
    <name evidence="1" type="ORF">SMAR0320_LOCUS13034</name>
</gene>
<proteinExistence type="predicted"/>